<organism evidence="2 3">
    <name type="scientific">Clunio marinus</name>
    <dbReference type="NCBI Taxonomy" id="568069"/>
    <lineage>
        <taxon>Eukaryota</taxon>
        <taxon>Metazoa</taxon>
        <taxon>Ecdysozoa</taxon>
        <taxon>Arthropoda</taxon>
        <taxon>Hexapoda</taxon>
        <taxon>Insecta</taxon>
        <taxon>Pterygota</taxon>
        <taxon>Neoptera</taxon>
        <taxon>Endopterygota</taxon>
        <taxon>Diptera</taxon>
        <taxon>Nematocera</taxon>
        <taxon>Chironomoidea</taxon>
        <taxon>Chironomidae</taxon>
        <taxon>Clunio</taxon>
    </lineage>
</organism>
<protein>
    <submittedName>
        <fullName evidence="2">CLUMA_CG003283, isoform A</fullName>
    </submittedName>
</protein>
<feature type="compositionally biased region" description="Low complexity" evidence="1">
    <location>
        <begin position="335"/>
        <end position="354"/>
    </location>
</feature>
<dbReference type="AlphaFoldDB" id="A0A1J1HNH8"/>
<evidence type="ECO:0000256" key="1">
    <source>
        <dbReference type="SAM" id="MobiDB-lite"/>
    </source>
</evidence>
<sequence length="429" mass="45118">MSEYSIALFDTTESERLNVKSSTLISVADNLGDLIFKKTTVNIVIKKMQLVAIFLVVISLSFGKLVCSIPINTDFVSPEELEAIRNGQLMKNKVQTNIPTQNRIQKPINIQRPATIPSASLVQQQKPYSVNNDDRPIWGSTSISSANAQSQATNKHGGQEQTAGANSYNNEVNNEHGNFHNSGASSIGSNIAENGKKGQLSAANVQKTSSHTVDGFSEQETSQSQSANFDQHTNSLQASDANTKFKITKDKTGEKKEISSGSSATNQNAFGSGNSKANTNVVEYNQNGVKGTKTDSVAQAIQINKDGSTSNTHSHSGTNVYKAPDGTEVKESKAGSSSATHGQTGSSGSSTNCGTSGGTSSGNGFTSSFSSSSSSSFTNTNGQTFSQTGCDSGSKTATAPHGPLPIQFGPPVFQPFPIQYNPFFPNAAG</sequence>
<feature type="compositionally biased region" description="Polar residues" evidence="1">
    <location>
        <begin position="139"/>
        <end position="172"/>
    </location>
</feature>
<dbReference type="OrthoDB" id="8068755at2759"/>
<gene>
    <name evidence="2" type="ORF">CLUMA_CG003283</name>
</gene>
<feature type="compositionally biased region" description="Polar residues" evidence="1">
    <location>
        <begin position="122"/>
        <end position="131"/>
    </location>
</feature>
<feature type="region of interest" description="Disordered" evidence="1">
    <location>
        <begin position="122"/>
        <end position="279"/>
    </location>
</feature>
<accession>A0A1J1HNH8</accession>
<feature type="compositionally biased region" description="Polar residues" evidence="1">
    <location>
        <begin position="179"/>
        <end position="192"/>
    </location>
</feature>
<dbReference type="EMBL" id="CVRI01000013">
    <property type="protein sequence ID" value="CRK89507.1"/>
    <property type="molecule type" value="Genomic_DNA"/>
</dbReference>
<evidence type="ECO:0000313" key="2">
    <source>
        <dbReference type="EMBL" id="CRK89507.1"/>
    </source>
</evidence>
<keyword evidence="3" id="KW-1185">Reference proteome</keyword>
<feature type="region of interest" description="Disordered" evidence="1">
    <location>
        <begin position="305"/>
        <end position="410"/>
    </location>
</feature>
<feature type="compositionally biased region" description="Polar residues" evidence="1">
    <location>
        <begin position="387"/>
        <end position="397"/>
    </location>
</feature>
<name>A0A1J1HNH8_9DIPT</name>
<dbReference type="Proteomes" id="UP000183832">
    <property type="component" value="Unassembled WGS sequence"/>
</dbReference>
<evidence type="ECO:0000313" key="3">
    <source>
        <dbReference type="Proteomes" id="UP000183832"/>
    </source>
</evidence>
<proteinExistence type="predicted"/>
<feature type="compositionally biased region" description="Polar residues" evidence="1">
    <location>
        <begin position="259"/>
        <end position="279"/>
    </location>
</feature>
<feature type="compositionally biased region" description="Polar residues" evidence="1">
    <location>
        <begin position="201"/>
        <end position="242"/>
    </location>
</feature>
<feature type="compositionally biased region" description="Low complexity" evidence="1">
    <location>
        <begin position="362"/>
        <end position="386"/>
    </location>
</feature>
<feature type="compositionally biased region" description="Basic and acidic residues" evidence="1">
    <location>
        <begin position="247"/>
        <end position="258"/>
    </location>
</feature>
<dbReference type="STRING" id="568069.A0A1J1HNH8"/>
<reference evidence="2 3" key="1">
    <citation type="submission" date="2015-04" db="EMBL/GenBank/DDBJ databases">
        <authorList>
            <person name="Syromyatnikov M.Y."/>
            <person name="Popov V.N."/>
        </authorList>
    </citation>
    <scope>NUCLEOTIDE SEQUENCE [LARGE SCALE GENOMIC DNA]</scope>
</reference>
<feature type="compositionally biased region" description="Low complexity" evidence="1">
    <location>
        <begin position="307"/>
        <end position="319"/>
    </location>
</feature>